<evidence type="ECO:0000256" key="11">
    <source>
        <dbReference type="ARBA" id="ARBA00022967"/>
    </source>
</evidence>
<dbReference type="KEGG" id="uam:UABAM_02217"/>
<keyword evidence="13" id="KW-0406">Ion transport</keyword>
<keyword evidence="10" id="KW-0460">Magnesium</keyword>
<feature type="transmembrane region" description="Helical" evidence="15">
    <location>
        <begin position="952"/>
        <end position="970"/>
    </location>
</feature>
<keyword evidence="5 15" id="KW-0812">Transmembrane</keyword>
<reference evidence="17 18" key="1">
    <citation type="submission" date="2019-08" db="EMBL/GenBank/DDBJ databases">
        <title>Complete genome sequence of Candidatus Uab amorphum.</title>
        <authorList>
            <person name="Shiratori T."/>
            <person name="Suzuki S."/>
            <person name="Kakizawa Y."/>
            <person name="Ishida K."/>
        </authorList>
    </citation>
    <scope>NUCLEOTIDE SEQUENCE [LARGE SCALE GENOMIC DNA]</scope>
    <source>
        <strain evidence="17 18">SRT547</strain>
    </source>
</reference>
<dbReference type="GO" id="GO:0005886">
    <property type="term" value="C:plasma membrane"/>
    <property type="evidence" value="ECO:0007669"/>
    <property type="project" value="TreeGrafter"/>
</dbReference>
<dbReference type="Pfam" id="PF00690">
    <property type="entry name" value="Cation_ATPase_N"/>
    <property type="match status" value="1"/>
</dbReference>
<evidence type="ECO:0000256" key="1">
    <source>
        <dbReference type="ARBA" id="ARBA00004127"/>
    </source>
</evidence>
<dbReference type="Pfam" id="PF00689">
    <property type="entry name" value="Cation_ATPase_C"/>
    <property type="match status" value="1"/>
</dbReference>
<dbReference type="GO" id="GO:0005388">
    <property type="term" value="F:P-type calcium transporter activity"/>
    <property type="evidence" value="ECO:0007669"/>
    <property type="project" value="UniProtKB-EC"/>
</dbReference>
<dbReference type="PANTHER" id="PTHR24093:SF369">
    <property type="entry name" value="CALCIUM-TRANSPORTING ATPASE"/>
    <property type="match status" value="1"/>
</dbReference>
<dbReference type="Gene3D" id="3.40.1110.10">
    <property type="entry name" value="Calcium-transporting ATPase, cytoplasmic domain N"/>
    <property type="match status" value="1"/>
</dbReference>
<dbReference type="NCBIfam" id="TIGR01494">
    <property type="entry name" value="ATPase_P-type"/>
    <property type="match status" value="2"/>
</dbReference>
<dbReference type="InterPro" id="IPR044492">
    <property type="entry name" value="P_typ_ATPase_HD_dom"/>
</dbReference>
<keyword evidence="8" id="KW-0106">Calcium</keyword>
<keyword evidence="12 15" id="KW-1133">Transmembrane helix</keyword>
<evidence type="ECO:0000256" key="6">
    <source>
        <dbReference type="ARBA" id="ARBA00022723"/>
    </source>
</evidence>
<evidence type="ECO:0000313" key="17">
    <source>
        <dbReference type="EMBL" id="BBM83862.1"/>
    </source>
</evidence>
<dbReference type="SUPFAM" id="SSF81660">
    <property type="entry name" value="Metal cation-transporting ATPase, ATP-binding domain N"/>
    <property type="match status" value="1"/>
</dbReference>
<evidence type="ECO:0000256" key="13">
    <source>
        <dbReference type="ARBA" id="ARBA00023065"/>
    </source>
</evidence>
<evidence type="ECO:0000256" key="8">
    <source>
        <dbReference type="ARBA" id="ARBA00022837"/>
    </source>
</evidence>
<sequence length="974" mass="108702">MSDKHLMGLTDAEVIESRKKHGANVLTPPPRDPWWKLFLEKFEDPVIRILIIAAVLSIAIGAIHNDYTEGIAIVVAIILATGIAFFNEYKANAEFDILNQVNNEIPIEVIRNGKFMSIPMHEIVVDDILLVGTGQEVPADSEVMKSVNLQVSQAKLTGESHPINKCIRENSKVTEPYPDYMLYKGTVVVDGHATLRVASVGDHTEIGKTARDAAVLSGNTTPLNKQLAKLSRLIEVVAFTVATAIFIALVVQGMGNGTLVLTQAQWMFTGISIFAIYISLTMMWGPVLFDAFEIFKIPISPPKWLEKGGFVPWMTTIFVAGAIWGIGIYLFTQNGYISTVPQEWITEKILLEFLQYFMIAVTIIVVAVPEGLALSVTLCLAYSMRRLIANNNLVRKMHACETIGAATVICSDKTGTLTQNNMHVTEFEIPYKSDKKLQNDEWIVRSIALNSTANLDFSHSQTHPQVLGNPTEGALLLWLHKNNVDYLPLRKTHESLKEWAFNTERKYMATVAKLKDVENPVLFVKGAPEIVLQKCTLVQTNEKLKSVTSMEKEINEQLVACQDKGMRTIGFAYKEIQNYTDDINIDKIVNGMNWLGFTAISDPIRSDVPEAISSCMQAGVDIKIVTGDNEKTAREIAKQINLWQDEDNEKQNVLVSGQEFEAWDDDKVKENSKGIKVLYRARPANKLRLVKSLQEQNEVVAVTGDGVNDAPALNHADVGLAMGKCGTSIAKEASDIVLLDDSFTSITKAILWGRSLFQNIQRFLIFQLTINVAALGIALIGPFVGTQFPLTVMQMLWVNLIMDTFAALALATEPPNSKLMKRSPRHPDDFIINKVMTWLILGWGFIFICVMLGFMLFYLKGVGTQGIPWEDQPFEYKYRLTIFFNTFIFLQLWNMLNAKAFGTGKSVFSTLFKNKAFLAVTTIIVVGQLLMVQFGGTLFRTIPLAANDWLKIIGYTSAVLWIGEILRLMFGHKY</sequence>
<evidence type="ECO:0000256" key="12">
    <source>
        <dbReference type="ARBA" id="ARBA00022989"/>
    </source>
</evidence>
<organism evidence="17 18">
    <name type="scientific">Uabimicrobium amorphum</name>
    <dbReference type="NCBI Taxonomy" id="2596890"/>
    <lineage>
        <taxon>Bacteria</taxon>
        <taxon>Pseudomonadati</taxon>
        <taxon>Planctomycetota</taxon>
        <taxon>Candidatus Uabimicrobiia</taxon>
        <taxon>Candidatus Uabimicrobiales</taxon>
        <taxon>Candidatus Uabimicrobiaceae</taxon>
        <taxon>Candidatus Uabimicrobium</taxon>
    </lineage>
</organism>
<evidence type="ECO:0000256" key="15">
    <source>
        <dbReference type="SAM" id="Phobius"/>
    </source>
</evidence>
<evidence type="ECO:0000259" key="16">
    <source>
        <dbReference type="SMART" id="SM00831"/>
    </source>
</evidence>
<protein>
    <recommendedName>
        <fullName evidence="2">P-type Ca(2+) transporter</fullName>
        <ecNumber evidence="2">7.2.2.10</ecNumber>
    </recommendedName>
</protein>
<dbReference type="InterPro" id="IPR001757">
    <property type="entry name" value="P_typ_ATPase"/>
</dbReference>
<dbReference type="EC" id="7.2.2.10" evidence="2"/>
<feature type="domain" description="Cation-transporting P-type ATPase N-terminal" evidence="16">
    <location>
        <begin position="3"/>
        <end position="62"/>
    </location>
</feature>
<dbReference type="Proteomes" id="UP000326354">
    <property type="component" value="Chromosome"/>
</dbReference>
<dbReference type="GO" id="GO:0046872">
    <property type="term" value="F:metal ion binding"/>
    <property type="evidence" value="ECO:0007669"/>
    <property type="project" value="UniProtKB-KW"/>
</dbReference>
<evidence type="ECO:0000256" key="14">
    <source>
        <dbReference type="ARBA" id="ARBA00023136"/>
    </source>
</evidence>
<dbReference type="PROSITE" id="PS00154">
    <property type="entry name" value="ATPASE_E1_E2"/>
    <property type="match status" value="1"/>
</dbReference>
<dbReference type="EMBL" id="AP019860">
    <property type="protein sequence ID" value="BBM83862.1"/>
    <property type="molecule type" value="Genomic_DNA"/>
</dbReference>
<dbReference type="SMART" id="SM00831">
    <property type="entry name" value="Cation_ATPase_N"/>
    <property type="match status" value="1"/>
</dbReference>
<feature type="transmembrane region" description="Helical" evidence="15">
    <location>
        <begin position="796"/>
        <end position="814"/>
    </location>
</feature>
<dbReference type="InterPro" id="IPR006408">
    <property type="entry name" value="P-type_ATPase_IIB"/>
</dbReference>
<comment type="subcellular location">
    <subcellularLocation>
        <location evidence="1">Endomembrane system</location>
        <topology evidence="1">Multi-pass membrane protein</topology>
    </subcellularLocation>
</comment>
<dbReference type="PRINTS" id="PR00120">
    <property type="entry name" value="HATPASE"/>
</dbReference>
<dbReference type="SFLD" id="SFLDS00003">
    <property type="entry name" value="Haloacid_Dehalogenase"/>
    <property type="match status" value="1"/>
</dbReference>
<dbReference type="FunFam" id="3.40.50.1000:FF:000001">
    <property type="entry name" value="Phospholipid-transporting ATPase IC"/>
    <property type="match status" value="1"/>
</dbReference>
<dbReference type="InterPro" id="IPR023298">
    <property type="entry name" value="ATPase_P-typ_TM_dom_sf"/>
</dbReference>
<feature type="transmembrane region" description="Helical" evidence="15">
    <location>
        <begin position="233"/>
        <end position="254"/>
    </location>
</feature>
<feature type="transmembrane region" description="Helical" evidence="15">
    <location>
        <begin position="70"/>
        <end position="87"/>
    </location>
</feature>
<feature type="transmembrane region" description="Helical" evidence="15">
    <location>
        <begin position="356"/>
        <end position="382"/>
    </location>
</feature>
<dbReference type="PANTHER" id="PTHR24093">
    <property type="entry name" value="CATION TRANSPORTING ATPASE"/>
    <property type="match status" value="1"/>
</dbReference>
<feature type="transmembrane region" description="Helical" evidence="15">
    <location>
        <begin position="266"/>
        <end position="289"/>
    </location>
</feature>
<keyword evidence="4" id="KW-0109">Calcium transport</keyword>
<dbReference type="SUPFAM" id="SSF81653">
    <property type="entry name" value="Calcium ATPase, transduction domain A"/>
    <property type="match status" value="1"/>
</dbReference>
<feature type="transmembrane region" description="Helical" evidence="15">
    <location>
        <begin position="46"/>
        <end position="64"/>
    </location>
</feature>
<dbReference type="InterPro" id="IPR059000">
    <property type="entry name" value="ATPase_P-type_domA"/>
</dbReference>
<dbReference type="InterPro" id="IPR008250">
    <property type="entry name" value="ATPase_P-typ_transduc_dom_A_sf"/>
</dbReference>
<dbReference type="SFLD" id="SFLDF00027">
    <property type="entry name" value="p-type_atpase"/>
    <property type="match status" value="1"/>
</dbReference>
<evidence type="ECO:0000256" key="10">
    <source>
        <dbReference type="ARBA" id="ARBA00022842"/>
    </source>
</evidence>
<proteinExistence type="predicted"/>
<feature type="transmembrane region" description="Helical" evidence="15">
    <location>
        <begin position="310"/>
        <end position="331"/>
    </location>
</feature>
<evidence type="ECO:0000313" key="18">
    <source>
        <dbReference type="Proteomes" id="UP000326354"/>
    </source>
</evidence>
<dbReference type="Pfam" id="PF00122">
    <property type="entry name" value="E1-E2_ATPase"/>
    <property type="match status" value="1"/>
</dbReference>
<keyword evidence="7" id="KW-0547">Nucleotide-binding</keyword>
<evidence type="ECO:0000256" key="4">
    <source>
        <dbReference type="ARBA" id="ARBA00022568"/>
    </source>
</evidence>
<dbReference type="GO" id="GO:0005524">
    <property type="term" value="F:ATP binding"/>
    <property type="evidence" value="ECO:0007669"/>
    <property type="project" value="UniProtKB-KW"/>
</dbReference>
<dbReference type="AlphaFoldDB" id="A0A5S9F455"/>
<feature type="transmembrane region" description="Helical" evidence="15">
    <location>
        <begin position="878"/>
        <end position="896"/>
    </location>
</feature>
<dbReference type="InterPro" id="IPR036412">
    <property type="entry name" value="HAD-like_sf"/>
</dbReference>
<dbReference type="GO" id="GO:0012505">
    <property type="term" value="C:endomembrane system"/>
    <property type="evidence" value="ECO:0007669"/>
    <property type="project" value="UniProtKB-SubCell"/>
</dbReference>
<dbReference type="InterPro" id="IPR023299">
    <property type="entry name" value="ATPase_P-typ_cyto_dom_N"/>
</dbReference>
<dbReference type="InterPro" id="IPR006068">
    <property type="entry name" value="ATPase_P-typ_cation-transptr_C"/>
</dbReference>
<feature type="transmembrane region" description="Helical" evidence="15">
    <location>
        <begin position="835"/>
        <end position="858"/>
    </location>
</feature>
<dbReference type="InterPro" id="IPR004014">
    <property type="entry name" value="ATPase_P-typ_cation-transptr_N"/>
</dbReference>
<dbReference type="GO" id="GO:0016887">
    <property type="term" value="F:ATP hydrolysis activity"/>
    <property type="evidence" value="ECO:0007669"/>
    <property type="project" value="InterPro"/>
</dbReference>
<keyword evidence="9" id="KW-0067">ATP-binding</keyword>
<keyword evidence="11" id="KW-1278">Translocase</keyword>
<dbReference type="InterPro" id="IPR018303">
    <property type="entry name" value="ATPase_P-typ_P_site"/>
</dbReference>
<keyword evidence="18" id="KW-1185">Reference proteome</keyword>
<dbReference type="RefSeq" id="WP_315854379.1">
    <property type="nucleotide sequence ID" value="NZ_AP019860.1"/>
</dbReference>
<accession>A0A5S9F455</accession>
<gene>
    <name evidence="17" type="ORF">UABAM_02217</name>
</gene>
<evidence type="ECO:0000256" key="2">
    <source>
        <dbReference type="ARBA" id="ARBA00012790"/>
    </source>
</evidence>
<keyword evidence="3" id="KW-0813">Transport</keyword>
<evidence type="ECO:0000256" key="3">
    <source>
        <dbReference type="ARBA" id="ARBA00022448"/>
    </source>
</evidence>
<dbReference type="NCBIfam" id="TIGR01517">
    <property type="entry name" value="ATPase-IIB_Ca"/>
    <property type="match status" value="1"/>
</dbReference>
<evidence type="ECO:0000256" key="7">
    <source>
        <dbReference type="ARBA" id="ARBA00022741"/>
    </source>
</evidence>
<dbReference type="SFLD" id="SFLDG00002">
    <property type="entry name" value="C1.7:_P-type_atpase_like"/>
    <property type="match status" value="1"/>
</dbReference>
<feature type="transmembrane region" description="Helical" evidence="15">
    <location>
        <begin position="917"/>
        <end position="940"/>
    </location>
</feature>
<dbReference type="SUPFAM" id="SSF81665">
    <property type="entry name" value="Calcium ATPase, transmembrane domain M"/>
    <property type="match status" value="2"/>
</dbReference>
<dbReference type="SUPFAM" id="SSF56784">
    <property type="entry name" value="HAD-like"/>
    <property type="match status" value="1"/>
</dbReference>
<dbReference type="Gene3D" id="1.20.1110.10">
    <property type="entry name" value="Calcium-transporting ATPase, transmembrane domain"/>
    <property type="match status" value="2"/>
</dbReference>
<dbReference type="PRINTS" id="PR00119">
    <property type="entry name" value="CATATPASE"/>
</dbReference>
<name>A0A5S9F455_UABAM</name>
<keyword evidence="6" id="KW-0479">Metal-binding</keyword>
<feature type="transmembrane region" description="Helical" evidence="15">
    <location>
        <begin position="763"/>
        <end position="784"/>
    </location>
</feature>
<dbReference type="Gene3D" id="2.70.150.10">
    <property type="entry name" value="Calcium-transporting ATPase, cytoplasmic transduction domain A"/>
    <property type="match status" value="1"/>
</dbReference>
<evidence type="ECO:0000256" key="5">
    <source>
        <dbReference type="ARBA" id="ARBA00022692"/>
    </source>
</evidence>
<keyword evidence="14 15" id="KW-0472">Membrane</keyword>
<dbReference type="Pfam" id="PF13246">
    <property type="entry name" value="Cation_ATPase"/>
    <property type="match status" value="1"/>
</dbReference>
<evidence type="ECO:0000256" key="9">
    <source>
        <dbReference type="ARBA" id="ARBA00022840"/>
    </source>
</evidence>